<dbReference type="Pfam" id="PF00106">
    <property type="entry name" value="adh_short"/>
    <property type="match status" value="1"/>
</dbReference>
<comment type="caution">
    <text evidence="2">The sequence shown here is derived from an EMBL/GenBank/DDBJ whole genome shotgun (WGS) entry which is preliminary data.</text>
</comment>
<dbReference type="PANTHER" id="PTHR42879">
    <property type="entry name" value="3-OXOACYL-(ACYL-CARRIER-PROTEIN) REDUCTASE"/>
    <property type="match status" value="1"/>
</dbReference>
<comment type="similarity">
    <text evidence="1">Belongs to the short-chain dehydrogenases/reductases (SDR) family.</text>
</comment>
<dbReference type="InterPro" id="IPR036291">
    <property type="entry name" value="NAD(P)-bd_dom_sf"/>
</dbReference>
<dbReference type="Proteomes" id="UP000649179">
    <property type="component" value="Unassembled WGS sequence"/>
</dbReference>
<organism evidence="2 3">
    <name type="scientific">Marmoricola endophyticus</name>
    <dbReference type="NCBI Taxonomy" id="2040280"/>
    <lineage>
        <taxon>Bacteria</taxon>
        <taxon>Bacillati</taxon>
        <taxon>Actinomycetota</taxon>
        <taxon>Actinomycetes</taxon>
        <taxon>Propionibacteriales</taxon>
        <taxon>Nocardioidaceae</taxon>
        <taxon>Marmoricola</taxon>
    </lineage>
</organism>
<dbReference type="Gene3D" id="3.40.50.720">
    <property type="entry name" value="NAD(P)-binding Rossmann-like Domain"/>
    <property type="match status" value="1"/>
</dbReference>
<reference evidence="2" key="2">
    <citation type="submission" date="2020-09" db="EMBL/GenBank/DDBJ databases">
        <authorList>
            <person name="Sun Q."/>
            <person name="Zhou Y."/>
        </authorList>
    </citation>
    <scope>NUCLEOTIDE SEQUENCE</scope>
    <source>
        <strain evidence="2">CGMCC 1.16067</strain>
    </source>
</reference>
<protein>
    <submittedName>
        <fullName evidence="2">Short-chain dehydrogenase</fullName>
    </submittedName>
</protein>
<dbReference type="InterPro" id="IPR002347">
    <property type="entry name" value="SDR_fam"/>
</dbReference>
<evidence type="ECO:0000313" key="3">
    <source>
        <dbReference type="Proteomes" id="UP000649179"/>
    </source>
</evidence>
<keyword evidence="3" id="KW-1185">Reference proteome</keyword>
<sequence>MDLGLTGRVALVAGGTGLIGRAVAAALVAEGATVVIGARDELRLAEVAEGLGVGTVVLDTTEPGSVDAAVLSVRESYGPVEVLVNTAAPPADTLDPDRANDPEQVLQATSDKAMGYLRMTNAVLPGMRTAGWGRVVQLGGMHSYLTASATAATRNAAVVTTATALADGLAGTGVTVNVVHPGPVVEEPSGEVATGMTGDSTPAQVAALVVFLCSEAAGAISAESVTVGHKQRGLIAW</sequence>
<dbReference type="AlphaFoldDB" id="A0A917BJW5"/>
<dbReference type="PRINTS" id="PR00081">
    <property type="entry name" value="GDHRDH"/>
</dbReference>
<evidence type="ECO:0000256" key="1">
    <source>
        <dbReference type="ARBA" id="ARBA00006484"/>
    </source>
</evidence>
<proteinExistence type="inferred from homology"/>
<accession>A0A917BJW5</accession>
<gene>
    <name evidence="2" type="ORF">GCM10011519_17990</name>
</gene>
<dbReference type="SUPFAM" id="SSF51735">
    <property type="entry name" value="NAD(P)-binding Rossmann-fold domains"/>
    <property type="match status" value="1"/>
</dbReference>
<dbReference type="RefSeq" id="WP_188779472.1">
    <property type="nucleotide sequence ID" value="NZ_BMKQ01000001.1"/>
</dbReference>
<reference evidence="2" key="1">
    <citation type="journal article" date="2014" name="Int. J. Syst. Evol. Microbiol.">
        <title>Complete genome sequence of Corynebacterium casei LMG S-19264T (=DSM 44701T), isolated from a smear-ripened cheese.</title>
        <authorList>
            <consortium name="US DOE Joint Genome Institute (JGI-PGF)"/>
            <person name="Walter F."/>
            <person name="Albersmeier A."/>
            <person name="Kalinowski J."/>
            <person name="Ruckert C."/>
        </authorList>
    </citation>
    <scope>NUCLEOTIDE SEQUENCE</scope>
    <source>
        <strain evidence="2">CGMCC 1.16067</strain>
    </source>
</reference>
<dbReference type="InterPro" id="IPR050259">
    <property type="entry name" value="SDR"/>
</dbReference>
<name>A0A917BJW5_9ACTN</name>
<dbReference type="EMBL" id="BMKQ01000001">
    <property type="protein sequence ID" value="GGF44505.1"/>
    <property type="molecule type" value="Genomic_DNA"/>
</dbReference>
<evidence type="ECO:0000313" key="2">
    <source>
        <dbReference type="EMBL" id="GGF44505.1"/>
    </source>
</evidence>